<dbReference type="GO" id="GO:0005886">
    <property type="term" value="C:plasma membrane"/>
    <property type="evidence" value="ECO:0007669"/>
    <property type="project" value="TreeGrafter"/>
</dbReference>
<feature type="region of interest" description="Disordered" evidence="6">
    <location>
        <begin position="70"/>
        <end position="94"/>
    </location>
</feature>
<feature type="compositionally biased region" description="Low complexity" evidence="6">
    <location>
        <begin position="79"/>
        <end position="94"/>
    </location>
</feature>
<evidence type="ECO:0000256" key="5">
    <source>
        <dbReference type="ARBA" id="ARBA00023136"/>
    </source>
</evidence>
<feature type="transmembrane region" description="Helical" evidence="7">
    <location>
        <begin position="195"/>
        <end position="220"/>
    </location>
</feature>
<keyword evidence="5 7" id="KW-0472">Membrane</keyword>
<dbReference type="AlphaFoldDB" id="A0AAE1UAZ3"/>
<comment type="caution">
    <text evidence="8">The sequence shown here is derived from an EMBL/GenBank/DDBJ whole genome shotgun (WGS) entry which is preliminary data.</text>
</comment>
<keyword evidence="4 7" id="KW-1133">Transmembrane helix</keyword>
<accession>A0AAE1UAZ3</accession>
<reference evidence="8" key="1">
    <citation type="submission" date="2023-11" db="EMBL/GenBank/DDBJ databases">
        <title>Genome assemblies of two species of porcelain crab, Petrolisthes cinctipes and Petrolisthes manimaculis (Anomura: Porcellanidae).</title>
        <authorList>
            <person name="Angst P."/>
        </authorList>
    </citation>
    <scope>NUCLEOTIDE SEQUENCE</scope>
    <source>
        <strain evidence="8">PB745_02</strain>
        <tissue evidence="8">Gill</tissue>
    </source>
</reference>
<dbReference type="InterPro" id="IPR008952">
    <property type="entry name" value="Tetraspanin_EC2_sf"/>
</dbReference>
<dbReference type="SUPFAM" id="SSF48652">
    <property type="entry name" value="Tetraspanin"/>
    <property type="match status" value="1"/>
</dbReference>
<sequence length="389" mass="42534">MRSTEYRTQFYSTPPNTVLTCRTSSCLARLHPVLPLLVLLHTCTAPPCPSTPPSCSSLSFHTPVLQRSRMLKPKPHPASHPASHHTPSQPHNTPCLTPTLHLTLQHTSCFTPSLPLPLNRLFRSLSPAAYVRRFITEAGNRQDNGDLILTIMEVLKCKGSPENELGVSGFAVIIVGSVIEAHYRSYLDFISSSYLSASSVLIGVGVLIFVVGFFGCCGAIKENHCMIVTFAVLLCMIFVLQLGVGVASYILRTEVEDFLHTNMLSSMHNYNTSHPGVYKTWNVIQHEHACCGTDHYLDWQGTTFGEAVNGVPDACCKENTLGCGSNMFKPDAELDNINQGGCFEKLKGDVEENITILGSVAIGIGFVQLIGVVFSCCLAKSLKRQYETV</sequence>
<dbReference type="PANTHER" id="PTHR19282">
    <property type="entry name" value="TETRASPANIN"/>
    <property type="match status" value="1"/>
</dbReference>
<feature type="transmembrane region" description="Helical" evidence="7">
    <location>
        <begin position="354"/>
        <end position="379"/>
    </location>
</feature>
<evidence type="ECO:0000256" key="2">
    <source>
        <dbReference type="ARBA" id="ARBA00006840"/>
    </source>
</evidence>
<name>A0AAE1UAZ3_9EUCA</name>
<evidence type="ECO:0008006" key="10">
    <source>
        <dbReference type="Google" id="ProtNLM"/>
    </source>
</evidence>
<dbReference type="Pfam" id="PF00335">
    <property type="entry name" value="Tetraspanin"/>
    <property type="match status" value="1"/>
</dbReference>
<proteinExistence type="inferred from homology"/>
<dbReference type="Gene3D" id="1.10.1450.10">
    <property type="entry name" value="Tetraspanin"/>
    <property type="match status" value="1"/>
</dbReference>
<protein>
    <recommendedName>
        <fullName evidence="10">Tetraspanin</fullName>
    </recommendedName>
</protein>
<organism evidence="8 9">
    <name type="scientific">Petrolisthes manimaculis</name>
    <dbReference type="NCBI Taxonomy" id="1843537"/>
    <lineage>
        <taxon>Eukaryota</taxon>
        <taxon>Metazoa</taxon>
        <taxon>Ecdysozoa</taxon>
        <taxon>Arthropoda</taxon>
        <taxon>Crustacea</taxon>
        <taxon>Multicrustacea</taxon>
        <taxon>Malacostraca</taxon>
        <taxon>Eumalacostraca</taxon>
        <taxon>Eucarida</taxon>
        <taxon>Decapoda</taxon>
        <taxon>Pleocyemata</taxon>
        <taxon>Anomura</taxon>
        <taxon>Galatheoidea</taxon>
        <taxon>Porcellanidae</taxon>
        <taxon>Petrolisthes</taxon>
    </lineage>
</organism>
<feature type="transmembrane region" description="Helical" evidence="7">
    <location>
        <begin position="227"/>
        <end position="251"/>
    </location>
</feature>
<evidence type="ECO:0000313" key="8">
    <source>
        <dbReference type="EMBL" id="KAK4317223.1"/>
    </source>
</evidence>
<evidence type="ECO:0000256" key="7">
    <source>
        <dbReference type="SAM" id="Phobius"/>
    </source>
</evidence>
<evidence type="ECO:0000313" key="9">
    <source>
        <dbReference type="Proteomes" id="UP001292094"/>
    </source>
</evidence>
<dbReference type="Proteomes" id="UP001292094">
    <property type="component" value="Unassembled WGS sequence"/>
</dbReference>
<dbReference type="PANTHER" id="PTHR19282:SF456">
    <property type="entry name" value="CD63 MOLECULE"/>
    <property type="match status" value="1"/>
</dbReference>
<keyword evidence="9" id="KW-1185">Reference proteome</keyword>
<dbReference type="PRINTS" id="PR00259">
    <property type="entry name" value="TMFOUR"/>
</dbReference>
<keyword evidence="3 7" id="KW-0812">Transmembrane</keyword>
<evidence type="ECO:0000256" key="4">
    <source>
        <dbReference type="ARBA" id="ARBA00022989"/>
    </source>
</evidence>
<dbReference type="InterPro" id="IPR018499">
    <property type="entry name" value="Tetraspanin/Peripherin"/>
</dbReference>
<gene>
    <name evidence="8" type="ORF">Pmani_011667</name>
</gene>
<dbReference type="EMBL" id="JAWZYT010000938">
    <property type="protein sequence ID" value="KAK4317223.1"/>
    <property type="molecule type" value="Genomic_DNA"/>
</dbReference>
<dbReference type="PROSITE" id="PS00421">
    <property type="entry name" value="TM4_1"/>
    <property type="match status" value="1"/>
</dbReference>
<evidence type="ECO:0000256" key="3">
    <source>
        <dbReference type="ARBA" id="ARBA00022692"/>
    </source>
</evidence>
<evidence type="ECO:0000256" key="1">
    <source>
        <dbReference type="ARBA" id="ARBA00004141"/>
    </source>
</evidence>
<comment type="subcellular location">
    <subcellularLocation>
        <location evidence="1">Membrane</location>
        <topology evidence="1">Multi-pass membrane protein</topology>
    </subcellularLocation>
</comment>
<evidence type="ECO:0000256" key="6">
    <source>
        <dbReference type="SAM" id="MobiDB-lite"/>
    </source>
</evidence>
<feature type="transmembrane region" description="Helical" evidence="7">
    <location>
        <begin position="165"/>
        <end position="183"/>
    </location>
</feature>
<dbReference type="InterPro" id="IPR018503">
    <property type="entry name" value="Tetraspanin_CS"/>
</dbReference>
<comment type="similarity">
    <text evidence="2">Belongs to the tetraspanin (TM4SF) family.</text>
</comment>